<feature type="compositionally biased region" description="Polar residues" evidence="1">
    <location>
        <begin position="13"/>
        <end position="35"/>
    </location>
</feature>
<sequence length="67" mass="7590">MQALEYNRRGNESHSSNSSHPQNLSIEVNDRSSSATLTNPTINEHIMIAFKYAWALVLNAPMIYIQI</sequence>
<feature type="compositionally biased region" description="Basic and acidic residues" evidence="1">
    <location>
        <begin position="1"/>
        <end position="12"/>
    </location>
</feature>
<feature type="region of interest" description="Disordered" evidence="1">
    <location>
        <begin position="1"/>
        <end position="35"/>
    </location>
</feature>
<protein>
    <submittedName>
        <fullName evidence="2">Uncharacterized protein</fullName>
    </submittedName>
</protein>
<accession>A0A0A8XY38</accession>
<reference evidence="2" key="2">
    <citation type="journal article" date="2015" name="Data Brief">
        <title>Shoot transcriptome of the giant reed, Arundo donax.</title>
        <authorList>
            <person name="Barrero R.A."/>
            <person name="Guerrero F.D."/>
            <person name="Moolhuijzen P."/>
            <person name="Goolsby J.A."/>
            <person name="Tidwell J."/>
            <person name="Bellgard S.E."/>
            <person name="Bellgard M.I."/>
        </authorList>
    </citation>
    <scope>NUCLEOTIDE SEQUENCE</scope>
    <source>
        <tissue evidence="2">Shoot tissue taken approximately 20 cm above the soil surface</tissue>
    </source>
</reference>
<evidence type="ECO:0000313" key="2">
    <source>
        <dbReference type="EMBL" id="JAD18929.1"/>
    </source>
</evidence>
<name>A0A0A8XY38_ARUDO</name>
<dbReference type="AlphaFoldDB" id="A0A0A8XY38"/>
<dbReference type="EMBL" id="GBRH01278966">
    <property type="protein sequence ID" value="JAD18929.1"/>
    <property type="molecule type" value="Transcribed_RNA"/>
</dbReference>
<reference evidence="2" key="1">
    <citation type="submission" date="2014-09" db="EMBL/GenBank/DDBJ databases">
        <authorList>
            <person name="Magalhaes I.L.F."/>
            <person name="Oliveira U."/>
            <person name="Santos F.R."/>
            <person name="Vidigal T.H.D.A."/>
            <person name="Brescovit A.D."/>
            <person name="Santos A.J."/>
        </authorList>
    </citation>
    <scope>NUCLEOTIDE SEQUENCE</scope>
    <source>
        <tissue evidence="2">Shoot tissue taken approximately 20 cm above the soil surface</tissue>
    </source>
</reference>
<evidence type="ECO:0000256" key="1">
    <source>
        <dbReference type="SAM" id="MobiDB-lite"/>
    </source>
</evidence>
<organism evidence="2">
    <name type="scientific">Arundo donax</name>
    <name type="common">Giant reed</name>
    <name type="synonym">Donax arundinaceus</name>
    <dbReference type="NCBI Taxonomy" id="35708"/>
    <lineage>
        <taxon>Eukaryota</taxon>
        <taxon>Viridiplantae</taxon>
        <taxon>Streptophyta</taxon>
        <taxon>Embryophyta</taxon>
        <taxon>Tracheophyta</taxon>
        <taxon>Spermatophyta</taxon>
        <taxon>Magnoliopsida</taxon>
        <taxon>Liliopsida</taxon>
        <taxon>Poales</taxon>
        <taxon>Poaceae</taxon>
        <taxon>PACMAD clade</taxon>
        <taxon>Arundinoideae</taxon>
        <taxon>Arundineae</taxon>
        <taxon>Arundo</taxon>
    </lineage>
</organism>
<proteinExistence type="predicted"/>